<keyword evidence="1" id="KW-0472">Membrane</keyword>
<keyword evidence="1" id="KW-1133">Transmembrane helix</keyword>
<keyword evidence="1" id="KW-0812">Transmembrane</keyword>
<dbReference type="STRING" id="1302659.I858_004220"/>
<protein>
    <recommendedName>
        <fullName evidence="2">DUF4097 domain-containing protein</fullName>
    </recommendedName>
</protein>
<feature type="transmembrane region" description="Helical" evidence="1">
    <location>
        <begin position="7"/>
        <end position="29"/>
    </location>
</feature>
<dbReference type="AlphaFoldDB" id="A0A1B1RZ77"/>
<evidence type="ECO:0000256" key="1">
    <source>
        <dbReference type="SAM" id="Phobius"/>
    </source>
</evidence>
<dbReference type="KEGG" id="pll:I858_004220"/>
<proteinExistence type="predicted"/>
<dbReference type="Pfam" id="PF13349">
    <property type="entry name" value="DUF4097"/>
    <property type="match status" value="1"/>
</dbReference>
<name>A0A1B1RZ77_9BACL</name>
<evidence type="ECO:0000259" key="2">
    <source>
        <dbReference type="Pfam" id="PF13349"/>
    </source>
</evidence>
<accession>A0A1B1RZ77</accession>
<evidence type="ECO:0000313" key="4">
    <source>
        <dbReference type="Proteomes" id="UP000053354"/>
    </source>
</evidence>
<reference evidence="3" key="1">
    <citation type="submission" date="2016-10" db="EMBL/GenBank/DDBJ databases">
        <authorList>
            <person name="See-Too W.S."/>
        </authorList>
    </citation>
    <scope>NUCLEOTIDE SEQUENCE</scope>
    <source>
        <strain evidence="3">L10.15</strain>
    </source>
</reference>
<dbReference type="PANTHER" id="PTHR34094">
    <property type="match status" value="1"/>
</dbReference>
<sequence>MKTNQFVRILIILAAILLIGVMAVFYVIYNWEPEPQNVLEEKVIKVQIDDIELTLENSRVDFLPSGDATTRIIVVGNNDNFTLQTNVSDDRLFIELENKNWFSLLNFNRSYSLQVFVPTTGLTSLSADSENGRIGAKDIKAAELSLQTDNGRISLESVESETIDAETDNGRIELTNMEANMTVHTSNGRIVFTDTSGKLEATTNNGRIQLTTDTLDFPIDFETDNGRIEIQTQTEPTNARIETHVDNGRIDIFGQTSEQVTFGKGDTLIKLDSDNGRIVVE</sequence>
<dbReference type="EMBL" id="CP016540">
    <property type="protein sequence ID" value="ANU26236.1"/>
    <property type="molecule type" value="Genomic_DNA"/>
</dbReference>
<evidence type="ECO:0000313" key="3">
    <source>
        <dbReference type="EMBL" id="ANU26236.1"/>
    </source>
</evidence>
<dbReference type="RefSeq" id="WP_049694873.1">
    <property type="nucleotide sequence ID" value="NZ_CP016540.2"/>
</dbReference>
<feature type="domain" description="DUF4097" evidence="2">
    <location>
        <begin position="48"/>
        <end position="258"/>
    </location>
</feature>
<dbReference type="InterPro" id="IPR025164">
    <property type="entry name" value="Toastrack_DUF4097"/>
</dbReference>
<dbReference type="OrthoDB" id="2588856at2"/>
<organism evidence="3 4">
    <name type="scientific">Planococcus versutus</name>
    <dbReference type="NCBI Taxonomy" id="1302659"/>
    <lineage>
        <taxon>Bacteria</taxon>
        <taxon>Bacillati</taxon>
        <taxon>Bacillota</taxon>
        <taxon>Bacilli</taxon>
        <taxon>Bacillales</taxon>
        <taxon>Caryophanaceae</taxon>
        <taxon>Planococcus</taxon>
    </lineage>
</organism>
<keyword evidence="4" id="KW-1185">Reference proteome</keyword>
<gene>
    <name evidence="3" type="ORF">I858_004220</name>
</gene>
<dbReference type="PANTHER" id="PTHR34094:SF1">
    <property type="entry name" value="PROTEIN FAM185A"/>
    <property type="match status" value="1"/>
</dbReference>
<dbReference type="Proteomes" id="UP000053354">
    <property type="component" value="Chromosome"/>
</dbReference>
<dbReference type="Gene3D" id="2.160.20.120">
    <property type="match status" value="1"/>
</dbReference>